<feature type="transmembrane region" description="Helical" evidence="7">
    <location>
        <begin position="83"/>
        <end position="101"/>
    </location>
</feature>
<evidence type="ECO:0000256" key="2">
    <source>
        <dbReference type="ARBA" id="ARBA00008114"/>
    </source>
</evidence>
<sequence length="333" mass="36751">MTLLNQPKTRWMALSLGVSIVLLILKFTAFALTNSTAILTDALESIVNVIASAFALYSLYLAGLPRDQNHPYGHGKVEYLSSGFEGALILSAGLVIIYEAVMSFLEPHPLSDLGWGVGLVAFTTAANALLGYALVRQGKKTDSAALAADGHHLLIDSVSSIVVVVGVGLVILTGWLWLDRALALVLALFIIYNGWSLVRQSVGRLLDETDAPTIDRVVTVLNTDRQPNWIDVHNLRVQKYGADLHIDCHLTLPYYWDLAKTHEEVHRFEETLQTGFASEVEIFVHADPCLQECCHYCRVANCPVRAHEFVKDVIWTAENLPLNQKHFVPVVGE</sequence>
<dbReference type="RefSeq" id="WP_207334133.1">
    <property type="nucleotide sequence ID" value="NZ_JAFMYU010000002.1"/>
</dbReference>
<dbReference type="InterPro" id="IPR027470">
    <property type="entry name" value="Cation_efflux_CTD"/>
</dbReference>
<dbReference type="Pfam" id="PF01545">
    <property type="entry name" value="Cation_efflux"/>
    <property type="match status" value="1"/>
</dbReference>
<dbReference type="Proteomes" id="UP000664795">
    <property type="component" value="Unassembled WGS sequence"/>
</dbReference>
<evidence type="ECO:0000313" key="9">
    <source>
        <dbReference type="EMBL" id="MBO0930173.1"/>
    </source>
</evidence>
<comment type="caution">
    <text evidence="9">The sequence shown here is derived from an EMBL/GenBank/DDBJ whole genome shotgun (WGS) entry which is preliminary data.</text>
</comment>
<accession>A0A939JYB1</accession>
<protein>
    <submittedName>
        <fullName evidence="9">Cation transporter</fullName>
    </submittedName>
</protein>
<feature type="transmembrane region" description="Helical" evidence="7">
    <location>
        <begin position="12"/>
        <end position="33"/>
    </location>
</feature>
<evidence type="ECO:0000256" key="7">
    <source>
        <dbReference type="SAM" id="Phobius"/>
    </source>
</evidence>
<reference evidence="9 10" key="1">
    <citation type="submission" date="2021-03" db="EMBL/GenBank/DDBJ databases">
        <title>Fibrella sp. HMF5036 genome sequencing and assembly.</title>
        <authorList>
            <person name="Kang H."/>
            <person name="Kim H."/>
            <person name="Bae S."/>
            <person name="Joh K."/>
        </authorList>
    </citation>
    <scope>NUCLEOTIDE SEQUENCE [LARGE SCALE GENOMIC DNA]</scope>
    <source>
        <strain evidence="9 10">HMF5036</strain>
    </source>
</reference>
<dbReference type="PANTHER" id="PTHR43840:SF15">
    <property type="entry name" value="MITOCHONDRIAL METAL TRANSPORTER 1-RELATED"/>
    <property type="match status" value="1"/>
</dbReference>
<dbReference type="GO" id="GO:0005886">
    <property type="term" value="C:plasma membrane"/>
    <property type="evidence" value="ECO:0007669"/>
    <property type="project" value="TreeGrafter"/>
</dbReference>
<keyword evidence="6 7" id="KW-0472">Membrane</keyword>
<feature type="transmembrane region" description="Helical" evidence="7">
    <location>
        <begin position="153"/>
        <end position="175"/>
    </location>
</feature>
<keyword evidence="4 7" id="KW-0812">Transmembrane</keyword>
<dbReference type="GO" id="GO:0015093">
    <property type="term" value="F:ferrous iron transmembrane transporter activity"/>
    <property type="evidence" value="ECO:0007669"/>
    <property type="project" value="TreeGrafter"/>
</dbReference>
<dbReference type="InterPro" id="IPR027469">
    <property type="entry name" value="Cation_efflux_TMD_sf"/>
</dbReference>
<comment type="similarity">
    <text evidence="2">Belongs to the cation diffusion facilitator (CDF) transporter (TC 2.A.4) family.</text>
</comment>
<evidence type="ECO:0000256" key="3">
    <source>
        <dbReference type="ARBA" id="ARBA00022448"/>
    </source>
</evidence>
<dbReference type="GO" id="GO:0006882">
    <property type="term" value="P:intracellular zinc ion homeostasis"/>
    <property type="evidence" value="ECO:0007669"/>
    <property type="project" value="TreeGrafter"/>
</dbReference>
<evidence type="ECO:0000256" key="4">
    <source>
        <dbReference type="ARBA" id="ARBA00022692"/>
    </source>
</evidence>
<feature type="transmembrane region" description="Helical" evidence="7">
    <location>
        <begin position="181"/>
        <end position="198"/>
    </location>
</feature>
<keyword evidence="5 7" id="KW-1133">Transmembrane helix</keyword>
<dbReference type="InterPro" id="IPR017896">
    <property type="entry name" value="4Fe4S_Fe-S-bd"/>
</dbReference>
<evidence type="ECO:0000256" key="6">
    <source>
        <dbReference type="ARBA" id="ARBA00023136"/>
    </source>
</evidence>
<dbReference type="PROSITE" id="PS51379">
    <property type="entry name" value="4FE4S_FER_2"/>
    <property type="match status" value="1"/>
</dbReference>
<keyword evidence="3" id="KW-0813">Transport</keyword>
<dbReference type="GO" id="GO:0015341">
    <property type="term" value="F:zinc efflux antiporter activity"/>
    <property type="evidence" value="ECO:0007669"/>
    <property type="project" value="TreeGrafter"/>
</dbReference>
<dbReference type="InterPro" id="IPR002524">
    <property type="entry name" value="Cation_efflux"/>
</dbReference>
<evidence type="ECO:0000256" key="5">
    <source>
        <dbReference type="ARBA" id="ARBA00022989"/>
    </source>
</evidence>
<organism evidence="9 10">
    <name type="scientific">Fibrella aquatilis</name>
    <dbReference type="NCBI Taxonomy" id="2817059"/>
    <lineage>
        <taxon>Bacteria</taxon>
        <taxon>Pseudomonadati</taxon>
        <taxon>Bacteroidota</taxon>
        <taxon>Cytophagia</taxon>
        <taxon>Cytophagales</taxon>
        <taxon>Spirosomataceae</taxon>
        <taxon>Fibrella</taxon>
    </lineage>
</organism>
<name>A0A939JYB1_9BACT</name>
<dbReference type="Gene3D" id="1.20.1510.10">
    <property type="entry name" value="Cation efflux protein transmembrane domain"/>
    <property type="match status" value="1"/>
</dbReference>
<feature type="domain" description="4Fe-4S ferredoxin-type" evidence="8">
    <location>
        <begin position="280"/>
        <end position="312"/>
    </location>
</feature>
<dbReference type="InterPro" id="IPR058533">
    <property type="entry name" value="Cation_efflux_TM"/>
</dbReference>
<dbReference type="SUPFAM" id="SSF161111">
    <property type="entry name" value="Cation efflux protein transmembrane domain-like"/>
    <property type="match status" value="1"/>
</dbReference>
<proteinExistence type="inferred from homology"/>
<dbReference type="PANTHER" id="PTHR43840">
    <property type="entry name" value="MITOCHONDRIAL METAL TRANSPORTER 1-RELATED"/>
    <property type="match status" value="1"/>
</dbReference>
<dbReference type="Pfam" id="PF16916">
    <property type="entry name" value="ZT_dimer"/>
    <property type="match status" value="1"/>
</dbReference>
<evidence type="ECO:0000259" key="8">
    <source>
        <dbReference type="PROSITE" id="PS51379"/>
    </source>
</evidence>
<dbReference type="SUPFAM" id="SSF160240">
    <property type="entry name" value="Cation efflux protein cytoplasmic domain-like"/>
    <property type="match status" value="1"/>
</dbReference>
<dbReference type="Gene3D" id="3.30.70.1350">
    <property type="entry name" value="Cation efflux protein, cytoplasmic domain"/>
    <property type="match status" value="1"/>
</dbReference>
<evidence type="ECO:0000256" key="1">
    <source>
        <dbReference type="ARBA" id="ARBA00004141"/>
    </source>
</evidence>
<feature type="transmembrane region" description="Helical" evidence="7">
    <location>
        <begin position="45"/>
        <end position="62"/>
    </location>
</feature>
<dbReference type="AlphaFoldDB" id="A0A939JYB1"/>
<dbReference type="EMBL" id="JAFMYU010000002">
    <property type="protein sequence ID" value="MBO0930173.1"/>
    <property type="molecule type" value="Genomic_DNA"/>
</dbReference>
<gene>
    <name evidence="9" type="ORF">J2I48_04165</name>
</gene>
<dbReference type="InterPro" id="IPR050291">
    <property type="entry name" value="CDF_Transporter"/>
</dbReference>
<dbReference type="NCBIfam" id="TIGR01297">
    <property type="entry name" value="CDF"/>
    <property type="match status" value="1"/>
</dbReference>
<dbReference type="InterPro" id="IPR036837">
    <property type="entry name" value="Cation_efflux_CTD_sf"/>
</dbReference>
<keyword evidence="10" id="KW-1185">Reference proteome</keyword>
<evidence type="ECO:0000313" key="10">
    <source>
        <dbReference type="Proteomes" id="UP000664795"/>
    </source>
</evidence>
<comment type="subcellular location">
    <subcellularLocation>
        <location evidence="1">Membrane</location>
        <topology evidence="1">Multi-pass membrane protein</topology>
    </subcellularLocation>
</comment>
<dbReference type="GO" id="GO:0015086">
    <property type="term" value="F:cadmium ion transmembrane transporter activity"/>
    <property type="evidence" value="ECO:0007669"/>
    <property type="project" value="TreeGrafter"/>
</dbReference>
<feature type="transmembrane region" description="Helical" evidence="7">
    <location>
        <begin position="113"/>
        <end position="132"/>
    </location>
</feature>